<protein>
    <submittedName>
        <fullName evidence="1">Uncharacterized protein</fullName>
    </submittedName>
</protein>
<dbReference type="AlphaFoldDB" id="A0A0G1U822"/>
<proteinExistence type="predicted"/>
<name>A0A0G1U822_9BACT</name>
<reference evidence="1 2" key="1">
    <citation type="journal article" date="2015" name="Nature">
        <title>rRNA introns, odd ribosomes, and small enigmatic genomes across a large radiation of phyla.</title>
        <authorList>
            <person name="Brown C.T."/>
            <person name="Hug L.A."/>
            <person name="Thomas B.C."/>
            <person name="Sharon I."/>
            <person name="Castelle C.J."/>
            <person name="Singh A."/>
            <person name="Wilkins M.J."/>
            <person name="Williams K.H."/>
            <person name="Banfield J.F."/>
        </authorList>
    </citation>
    <scope>NUCLEOTIDE SEQUENCE [LARGE SCALE GENOMIC DNA]</scope>
</reference>
<comment type="caution">
    <text evidence="1">The sequence shown here is derived from an EMBL/GenBank/DDBJ whole genome shotgun (WGS) entry which is preliminary data.</text>
</comment>
<dbReference type="Proteomes" id="UP000033882">
    <property type="component" value="Unassembled WGS sequence"/>
</dbReference>
<evidence type="ECO:0000313" key="1">
    <source>
        <dbReference type="EMBL" id="KKU90224.1"/>
    </source>
</evidence>
<organism evidence="1 2">
    <name type="scientific">Candidatus Wolfebacteria bacterium GW2011_GWA2_47_9b</name>
    <dbReference type="NCBI Taxonomy" id="1619005"/>
    <lineage>
        <taxon>Bacteria</taxon>
        <taxon>Candidatus Wolfeibacteriota</taxon>
    </lineage>
</organism>
<accession>A0A0G1U822</accession>
<dbReference type="EMBL" id="LCPB01000005">
    <property type="protein sequence ID" value="KKU90224.1"/>
    <property type="molecule type" value="Genomic_DNA"/>
</dbReference>
<evidence type="ECO:0000313" key="2">
    <source>
        <dbReference type="Proteomes" id="UP000033882"/>
    </source>
</evidence>
<sequence>MSKKVVIAGSASLPEKIDYWKRIWEDQGYLVTAYPRQLPVETFFEEYPRVHTEFFKQITEADILFVMNEDKNGIKGYLGAESFAEMGFGVARDLLHKNHLKIVLLQVPDSSVQSYDEIMLWLQLGWISLYAANR</sequence>
<gene>
    <name evidence="1" type="ORF">UY19_C0005G0027</name>
</gene>